<dbReference type="PANTHER" id="PTHR43731">
    <property type="entry name" value="RHOMBOID PROTEASE"/>
    <property type="match status" value="1"/>
</dbReference>
<comment type="similarity">
    <text evidence="2">Belongs to the peptidase S54 family.</text>
</comment>
<evidence type="ECO:0000259" key="8">
    <source>
        <dbReference type="Pfam" id="PF01694"/>
    </source>
</evidence>
<evidence type="ECO:0000259" key="9">
    <source>
        <dbReference type="Pfam" id="PF13453"/>
    </source>
</evidence>
<dbReference type="Pfam" id="PF13453">
    <property type="entry name" value="Zn_ribbon_TFIIB"/>
    <property type="match status" value="2"/>
</dbReference>
<dbReference type="Gene3D" id="1.20.1540.10">
    <property type="entry name" value="Rhomboid-like"/>
    <property type="match status" value="1"/>
</dbReference>
<dbReference type="InterPro" id="IPR050925">
    <property type="entry name" value="Rhomboid_protease_S54"/>
</dbReference>
<dbReference type="GO" id="GO:0004252">
    <property type="term" value="F:serine-type endopeptidase activity"/>
    <property type="evidence" value="ECO:0007669"/>
    <property type="project" value="InterPro"/>
</dbReference>
<keyword evidence="4" id="KW-0378">Hydrolase</keyword>
<evidence type="ECO:0000256" key="2">
    <source>
        <dbReference type="ARBA" id="ARBA00009045"/>
    </source>
</evidence>
<feature type="transmembrane region" description="Helical" evidence="7">
    <location>
        <begin position="320"/>
        <end position="337"/>
    </location>
</feature>
<feature type="transmembrane region" description="Helical" evidence="7">
    <location>
        <begin position="234"/>
        <end position="252"/>
    </location>
</feature>
<feature type="domain" description="Transcription factor zinc-finger" evidence="9">
    <location>
        <begin position="4"/>
        <end position="44"/>
    </location>
</feature>
<evidence type="ECO:0000256" key="1">
    <source>
        <dbReference type="ARBA" id="ARBA00004141"/>
    </source>
</evidence>
<keyword evidence="3 7" id="KW-0812">Transmembrane</keyword>
<dbReference type="InterPro" id="IPR022764">
    <property type="entry name" value="Peptidase_S54_rhomboid_dom"/>
</dbReference>
<dbReference type="GO" id="GO:0016020">
    <property type="term" value="C:membrane"/>
    <property type="evidence" value="ECO:0007669"/>
    <property type="project" value="UniProtKB-SubCell"/>
</dbReference>
<dbReference type="InterPro" id="IPR035952">
    <property type="entry name" value="Rhomboid-like_sf"/>
</dbReference>
<dbReference type="GeneID" id="11771249"/>
<evidence type="ECO:0000313" key="11">
    <source>
        <dbReference type="Proteomes" id="UP000000770"/>
    </source>
</evidence>
<evidence type="ECO:0000256" key="7">
    <source>
        <dbReference type="SAM" id="Phobius"/>
    </source>
</evidence>
<dbReference type="Pfam" id="PF01694">
    <property type="entry name" value="Rhomboid"/>
    <property type="match status" value="1"/>
</dbReference>
<proteinExistence type="inferred from homology"/>
<reference evidence="10 11" key="1">
    <citation type="submission" date="2007-11" db="EMBL/GenBank/DDBJ databases">
        <title>Complete sequence of chromosome of Shewanella baltica OS195.</title>
        <authorList>
            <consortium name="US DOE Joint Genome Institute"/>
            <person name="Copeland A."/>
            <person name="Lucas S."/>
            <person name="Lapidus A."/>
            <person name="Barry K."/>
            <person name="Glavina del Rio T."/>
            <person name="Dalin E."/>
            <person name="Tice H."/>
            <person name="Pitluck S."/>
            <person name="Chain P."/>
            <person name="Malfatti S."/>
            <person name="Shin M."/>
            <person name="Vergez L."/>
            <person name="Schmutz J."/>
            <person name="Larimer F."/>
            <person name="Land M."/>
            <person name="Hauser L."/>
            <person name="Kyrpides N."/>
            <person name="Kim E."/>
            <person name="Brettar I."/>
            <person name="Rodrigues J."/>
            <person name="Konstantinidis K."/>
            <person name="Klappenbach J."/>
            <person name="Hofle M."/>
            <person name="Tiedje J."/>
            <person name="Richardson P."/>
        </authorList>
    </citation>
    <scope>NUCLEOTIDE SEQUENCE [LARGE SCALE GENOMIC DNA]</scope>
    <source>
        <strain evidence="10 11">OS195</strain>
    </source>
</reference>
<sequence>MSFKCPGCHNHKMREYEFHGEKVDTCEACGGLWFDNGELNKALSKADNGDDKVRVEETLGAHLGQAKRQCGHCEVSLERYHLMDGYQIEVDVCHSCSGIWIDRDESDKVVKSPLVKNLLAELDAKISTKTWIFQFLSQMPVEFNLKPKKPPVVTYLLLALNILVFVGYGFDLDMTDNVFARFALRADDVMHGSHVWTLFSHMFLHGDLMHLAGNMYFLYVVGDNLEDALGRARFFVLYLVCGFAAAATQIAADPGSNIYMVGASGAIAGLFGMYLMWFRHASLTFMFIIYQKKLSPMAFFSIWLVFNIIGLIMAGEGVAYWAHIGGFVAGLLMGIFLKDKVMQANPLIAMLNEPEVKIAR</sequence>
<comment type="subcellular location">
    <subcellularLocation>
        <location evidence="1">Membrane</location>
        <topology evidence="1">Multi-pass membrane protein</topology>
    </subcellularLocation>
</comment>
<evidence type="ECO:0000256" key="5">
    <source>
        <dbReference type="ARBA" id="ARBA00022989"/>
    </source>
</evidence>
<dbReference type="AlphaFoldDB" id="A9L2P4"/>
<dbReference type="PANTHER" id="PTHR43731:SF14">
    <property type="entry name" value="PRESENILIN-ASSOCIATED RHOMBOID-LIKE PROTEIN, MITOCHONDRIAL"/>
    <property type="match status" value="1"/>
</dbReference>
<dbReference type="Proteomes" id="UP000000770">
    <property type="component" value="Chromosome"/>
</dbReference>
<dbReference type="EMBL" id="CP000891">
    <property type="protein sequence ID" value="ABX48126.1"/>
    <property type="molecule type" value="Genomic_DNA"/>
</dbReference>
<feature type="transmembrane region" description="Helical" evidence="7">
    <location>
        <begin position="202"/>
        <end position="222"/>
    </location>
</feature>
<feature type="transmembrane region" description="Helical" evidence="7">
    <location>
        <begin position="258"/>
        <end position="277"/>
    </location>
</feature>
<keyword evidence="6 7" id="KW-0472">Membrane</keyword>
<evidence type="ECO:0000256" key="3">
    <source>
        <dbReference type="ARBA" id="ARBA00022692"/>
    </source>
</evidence>
<dbReference type="KEGG" id="sbn:Sbal195_0950"/>
<keyword evidence="5 7" id="KW-1133">Transmembrane helix</keyword>
<dbReference type="SUPFAM" id="SSF144091">
    <property type="entry name" value="Rhomboid-like"/>
    <property type="match status" value="1"/>
</dbReference>
<evidence type="ECO:0000256" key="6">
    <source>
        <dbReference type="ARBA" id="ARBA00023136"/>
    </source>
</evidence>
<dbReference type="RefSeq" id="WP_006085935.1">
    <property type="nucleotide sequence ID" value="NC_009997.1"/>
</dbReference>
<feature type="transmembrane region" description="Helical" evidence="7">
    <location>
        <begin position="297"/>
        <end position="314"/>
    </location>
</feature>
<protein>
    <submittedName>
        <fullName evidence="10">Rhomboid family protein</fullName>
    </submittedName>
</protein>
<gene>
    <name evidence="10" type="ordered locus">Sbal195_0950</name>
</gene>
<evidence type="ECO:0000256" key="4">
    <source>
        <dbReference type="ARBA" id="ARBA00022801"/>
    </source>
</evidence>
<feature type="domain" description="Transcription factor zinc-finger" evidence="9">
    <location>
        <begin position="69"/>
        <end position="110"/>
    </location>
</feature>
<dbReference type="HOGENOM" id="CLU_796317_0_0_6"/>
<dbReference type="InterPro" id="IPR027392">
    <property type="entry name" value="TF_Znf"/>
</dbReference>
<organism evidence="10 11">
    <name type="scientific">Shewanella baltica (strain OS195)</name>
    <dbReference type="NCBI Taxonomy" id="399599"/>
    <lineage>
        <taxon>Bacteria</taxon>
        <taxon>Pseudomonadati</taxon>
        <taxon>Pseudomonadota</taxon>
        <taxon>Gammaproteobacteria</taxon>
        <taxon>Alteromonadales</taxon>
        <taxon>Shewanellaceae</taxon>
        <taxon>Shewanella</taxon>
    </lineage>
</organism>
<name>A9L2P4_SHEB9</name>
<feature type="transmembrane region" description="Helical" evidence="7">
    <location>
        <begin position="152"/>
        <end position="170"/>
    </location>
</feature>
<accession>A9L2P4</accession>
<dbReference type="MEROPS" id="S54.027"/>
<evidence type="ECO:0000313" key="10">
    <source>
        <dbReference type="EMBL" id="ABX48126.1"/>
    </source>
</evidence>
<feature type="domain" description="Peptidase S54 rhomboid" evidence="8">
    <location>
        <begin position="194"/>
        <end position="337"/>
    </location>
</feature>